<evidence type="ECO:0000313" key="7">
    <source>
        <dbReference type="Proteomes" id="UP000019222"/>
    </source>
</evidence>
<keyword evidence="6" id="KW-0436">Ligase</keyword>
<evidence type="ECO:0000256" key="2">
    <source>
        <dbReference type="ARBA" id="ARBA00022741"/>
    </source>
</evidence>
<dbReference type="AlphaFoldDB" id="W5XZD2"/>
<dbReference type="GO" id="GO:0009396">
    <property type="term" value="P:folic acid-containing compound biosynthetic process"/>
    <property type="evidence" value="ECO:0007669"/>
    <property type="project" value="TreeGrafter"/>
</dbReference>
<dbReference type="Pfam" id="PF01812">
    <property type="entry name" value="5-FTHF_cyc-lig"/>
    <property type="match status" value="1"/>
</dbReference>
<dbReference type="KEGG" id="cvt:B843_04590"/>
<dbReference type="PIRSF" id="PIRSF006806">
    <property type="entry name" value="FTHF_cligase"/>
    <property type="match status" value="1"/>
</dbReference>
<dbReference type="PATRIC" id="fig|1224164.3.peg.911"/>
<dbReference type="GO" id="GO:0035999">
    <property type="term" value="P:tetrahydrofolate interconversion"/>
    <property type="evidence" value="ECO:0007669"/>
    <property type="project" value="TreeGrafter"/>
</dbReference>
<keyword evidence="7" id="KW-1185">Reference proteome</keyword>
<evidence type="ECO:0000256" key="4">
    <source>
        <dbReference type="PIRSR" id="PIRSR006806-1"/>
    </source>
</evidence>
<dbReference type="Proteomes" id="UP000019222">
    <property type="component" value="Chromosome"/>
</dbReference>
<dbReference type="InterPro" id="IPR002698">
    <property type="entry name" value="FTHF_cligase"/>
</dbReference>
<name>W5XZD2_9CORY</name>
<dbReference type="EMBL" id="CP004353">
    <property type="protein sequence ID" value="AHI22307.1"/>
    <property type="molecule type" value="Genomic_DNA"/>
</dbReference>
<accession>W5XZD2</accession>
<proteinExistence type="inferred from homology"/>
<feature type="binding site" evidence="4">
    <location>
        <position position="49"/>
    </location>
    <ligand>
        <name>substrate</name>
    </ligand>
</feature>
<protein>
    <recommendedName>
        <fullName evidence="5">5-formyltetrahydrofolate cyclo-ligase</fullName>
        <ecNumber evidence="5">6.3.3.2</ecNumber>
    </recommendedName>
</protein>
<feature type="binding site" evidence="4">
    <location>
        <begin position="127"/>
        <end position="135"/>
    </location>
    <ligand>
        <name>ATP</name>
        <dbReference type="ChEBI" id="CHEBI:30616"/>
    </ligand>
</feature>
<evidence type="ECO:0000256" key="1">
    <source>
        <dbReference type="ARBA" id="ARBA00010638"/>
    </source>
</evidence>
<dbReference type="eggNOG" id="COG0212">
    <property type="taxonomic scope" value="Bacteria"/>
</dbReference>
<reference evidence="6 7" key="1">
    <citation type="submission" date="2013-02" db="EMBL/GenBank/DDBJ databases">
        <title>The complete genome sequence of Corynebacterium vitaeruminis DSM 20294.</title>
        <authorList>
            <person name="Ruckert C."/>
            <person name="Albersmeier A."/>
            <person name="Kalinowski J."/>
        </authorList>
    </citation>
    <scope>NUCLEOTIDE SEQUENCE [LARGE SCALE GENOMIC DNA]</scope>
    <source>
        <strain evidence="7">ATCC 10234</strain>
    </source>
</reference>
<organism evidence="6 7">
    <name type="scientific">Corynebacterium vitaeruminis DSM 20294</name>
    <dbReference type="NCBI Taxonomy" id="1224164"/>
    <lineage>
        <taxon>Bacteria</taxon>
        <taxon>Bacillati</taxon>
        <taxon>Actinomycetota</taxon>
        <taxon>Actinomycetes</taxon>
        <taxon>Mycobacteriales</taxon>
        <taxon>Corynebacteriaceae</taxon>
        <taxon>Corynebacterium</taxon>
    </lineage>
</organism>
<keyword evidence="5" id="KW-0460">Magnesium</keyword>
<comment type="cofactor">
    <cofactor evidence="5">
        <name>Mg(2+)</name>
        <dbReference type="ChEBI" id="CHEBI:18420"/>
    </cofactor>
</comment>
<keyword evidence="3 4" id="KW-0067">ATP-binding</keyword>
<dbReference type="HOGENOM" id="CLU_066245_1_0_11"/>
<gene>
    <name evidence="6" type="ORF">B843_04590</name>
</gene>
<dbReference type="GO" id="GO:0030272">
    <property type="term" value="F:5-formyltetrahydrofolate cyclo-ligase activity"/>
    <property type="evidence" value="ECO:0007669"/>
    <property type="project" value="UniProtKB-EC"/>
</dbReference>
<comment type="similarity">
    <text evidence="1 5">Belongs to the 5-formyltetrahydrofolate cyclo-ligase family.</text>
</comment>
<dbReference type="EC" id="6.3.3.2" evidence="5"/>
<sequence length="184" mass="19522">MRAQLQEARLARSDADRAAANEAIVSSLVSLIQSKGFRAVSAYCAFEEEPGGPGLVDALLPHVDELWVPLSRPKGILEWARYTGPECLCSGAYGIPEPTGEATGSEILSSLDLVIVPALGATPQGQRLGKGAGYYDRALEPLPPVTPVQVAVLFDAEVRADIPFAPHDATIPFILTEKGLRTTS</sequence>
<dbReference type="SUPFAM" id="SSF100950">
    <property type="entry name" value="NagB/RpiA/CoA transferase-like"/>
    <property type="match status" value="1"/>
</dbReference>
<keyword evidence="5" id="KW-0479">Metal-binding</keyword>
<dbReference type="PANTHER" id="PTHR23407:SF1">
    <property type="entry name" value="5-FORMYLTETRAHYDROFOLATE CYCLO-LIGASE"/>
    <property type="match status" value="1"/>
</dbReference>
<evidence type="ECO:0000256" key="5">
    <source>
        <dbReference type="RuleBase" id="RU361279"/>
    </source>
</evidence>
<dbReference type="Gene3D" id="3.40.50.10420">
    <property type="entry name" value="NagB/RpiA/CoA transferase-like"/>
    <property type="match status" value="1"/>
</dbReference>
<keyword evidence="2 4" id="KW-0547">Nucleotide-binding</keyword>
<evidence type="ECO:0000313" key="6">
    <source>
        <dbReference type="EMBL" id="AHI22307.1"/>
    </source>
</evidence>
<dbReference type="NCBIfam" id="TIGR02727">
    <property type="entry name" value="MTHFS_bact"/>
    <property type="match status" value="1"/>
</dbReference>
<dbReference type="GO" id="GO:0046872">
    <property type="term" value="F:metal ion binding"/>
    <property type="evidence" value="ECO:0007669"/>
    <property type="project" value="UniProtKB-KW"/>
</dbReference>
<comment type="catalytic activity">
    <reaction evidence="5">
        <text>(6S)-5-formyl-5,6,7,8-tetrahydrofolate + ATP = (6R)-5,10-methenyltetrahydrofolate + ADP + phosphate</text>
        <dbReference type="Rhea" id="RHEA:10488"/>
        <dbReference type="ChEBI" id="CHEBI:30616"/>
        <dbReference type="ChEBI" id="CHEBI:43474"/>
        <dbReference type="ChEBI" id="CHEBI:57455"/>
        <dbReference type="ChEBI" id="CHEBI:57457"/>
        <dbReference type="ChEBI" id="CHEBI:456216"/>
        <dbReference type="EC" id="6.3.3.2"/>
    </reaction>
</comment>
<dbReference type="InterPro" id="IPR024185">
    <property type="entry name" value="FTHF_cligase-like_sf"/>
</dbReference>
<dbReference type="PANTHER" id="PTHR23407">
    <property type="entry name" value="ATPASE INHIBITOR/5-FORMYLTETRAHYDROFOLATE CYCLO-LIGASE"/>
    <property type="match status" value="1"/>
</dbReference>
<dbReference type="InterPro" id="IPR037171">
    <property type="entry name" value="NagB/RpiA_transferase-like"/>
</dbReference>
<dbReference type="STRING" id="1224164.B843_04590"/>
<evidence type="ECO:0000256" key="3">
    <source>
        <dbReference type="ARBA" id="ARBA00022840"/>
    </source>
</evidence>
<dbReference type="GO" id="GO:0005524">
    <property type="term" value="F:ATP binding"/>
    <property type="evidence" value="ECO:0007669"/>
    <property type="project" value="UniProtKB-KW"/>
</dbReference>